<dbReference type="AlphaFoldDB" id="H2CHJ9"/>
<evidence type="ECO:0008006" key="3">
    <source>
        <dbReference type="Google" id="ProtNLM"/>
    </source>
</evidence>
<name>H2CHJ9_9LEPT</name>
<dbReference type="PROSITE" id="PS51257">
    <property type="entry name" value="PROKAR_LIPOPROTEIN"/>
    <property type="match status" value="1"/>
</dbReference>
<evidence type="ECO:0000313" key="1">
    <source>
        <dbReference type="EMBL" id="EHQ04822.1"/>
    </source>
</evidence>
<accession>H2CHJ9</accession>
<proteinExistence type="predicted"/>
<reference evidence="1 2" key="1">
    <citation type="submission" date="2011-10" db="EMBL/GenBank/DDBJ databases">
        <title>The Improved High-Quality Draft genome of Leptonema illini DSM 21528.</title>
        <authorList>
            <consortium name="US DOE Joint Genome Institute (JGI-PGF)"/>
            <person name="Lucas S."/>
            <person name="Copeland A."/>
            <person name="Lapidus A."/>
            <person name="Glavina del Rio T."/>
            <person name="Dalin E."/>
            <person name="Tice H."/>
            <person name="Bruce D."/>
            <person name="Goodwin L."/>
            <person name="Pitluck S."/>
            <person name="Peters L."/>
            <person name="Mikhailova N."/>
            <person name="Held B."/>
            <person name="Kyrpides N."/>
            <person name="Mavromatis K."/>
            <person name="Ivanova N."/>
            <person name="Markowitz V."/>
            <person name="Cheng J.-F."/>
            <person name="Hugenholtz P."/>
            <person name="Woyke T."/>
            <person name="Wu D."/>
            <person name="Gronow S."/>
            <person name="Wellnitz S."/>
            <person name="Brambilla E.-M."/>
            <person name="Klenk H.-P."/>
            <person name="Eisen J.A."/>
        </authorList>
    </citation>
    <scope>NUCLEOTIDE SEQUENCE [LARGE SCALE GENOMIC DNA]</scope>
    <source>
        <strain evidence="1 2">DSM 21528</strain>
    </source>
</reference>
<gene>
    <name evidence="1" type="ORF">Lepil_0111</name>
</gene>
<evidence type="ECO:0000313" key="2">
    <source>
        <dbReference type="Proteomes" id="UP000005737"/>
    </source>
</evidence>
<organism evidence="1 2">
    <name type="scientific">Leptonema illini DSM 21528</name>
    <dbReference type="NCBI Taxonomy" id="929563"/>
    <lineage>
        <taxon>Bacteria</taxon>
        <taxon>Pseudomonadati</taxon>
        <taxon>Spirochaetota</taxon>
        <taxon>Spirochaetia</taxon>
        <taxon>Leptospirales</taxon>
        <taxon>Leptospiraceae</taxon>
        <taxon>Leptonema</taxon>
    </lineage>
</organism>
<sequence length="188" mass="21063">MKRLYRESISLIHLFKAAAILFLAVGCDTGARRGGVIYEHLSSADTNGTAFVFSGRGYVRGIRPVEGAEIAVAYVPEILSDDLKWKNDVALLEAAISKIDFNKLRFGPVERTNTRGCFKGPFIIPDAYDGLIILRIKRPEDARPVYHVVYHESLTPTVVVILPSRKDARVDLTAEQVNRMVLFEPCEW</sequence>
<keyword evidence="2" id="KW-1185">Reference proteome</keyword>
<protein>
    <recommendedName>
        <fullName evidence="3">Lipoprotein</fullName>
    </recommendedName>
</protein>
<dbReference type="Proteomes" id="UP000005737">
    <property type="component" value="Unassembled WGS sequence"/>
</dbReference>
<dbReference type="HOGENOM" id="CLU_1439484_0_0_12"/>
<dbReference type="STRING" id="183.GCA_002009735_03512"/>
<dbReference type="EMBL" id="JH597773">
    <property type="protein sequence ID" value="EHQ04822.1"/>
    <property type="molecule type" value="Genomic_DNA"/>
</dbReference>
<dbReference type="RefSeq" id="WP_002768895.1">
    <property type="nucleotide sequence ID" value="NZ_JH597773.1"/>
</dbReference>